<dbReference type="PANTHER" id="PTHR37953">
    <property type="entry name" value="UPF0127 PROTEIN MJ1496"/>
    <property type="match status" value="1"/>
</dbReference>
<proteinExistence type="predicted"/>
<comment type="caution">
    <text evidence="1">The sequence shown here is derived from an EMBL/GenBank/DDBJ whole genome shotgun (WGS) entry which is preliminary data.</text>
</comment>
<reference evidence="1" key="1">
    <citation type="submission" date="2016-10" db="EMBL/GenBank/DDBJ databases">
        <title>Sequence of Gallionella enrichment culture.</title>
        <authorList>
            <person name="Poehlein A."/>
            <person name="Muehling M."/>
            <person name="Daniel R."/>
        </authorList>
    </citation>
    <scope>NUCLEOTIDE SEQUENCE</scope>
</reference>
<evidence type="ECO:0008006" key="2">
    <source>
        <dbReference type="Google" id="ProtNLM"/>
    </source>
</evidence>
<dbReference type="PANTHER" id="PTHR37953:SF1">
    <property type="entry name" value="UPF0127 PROTEIN MJ1496"/>
    <property type="match status" value="1"/>
</dbReference>
<protein>
    <recommendedName>
        <fullName evidence="2">Secreted protein containing DUF192</fullName>
    </recommendedName>
</protein>
<gene>
    <name evidence="1" type="ORF">GALL_448730</name>
</gene>
<sequence>MIRIPLRMQFGAALLGTALAHPAAAQMMTMPTQATIAVGVQQIQVEVASTPQQLATGLMGRRSLPDGHGMLFVFGRTQRVCMWMKNTLIPLSVAFIDSHGNVVNVDEMQPQTLTPHCGMLPVAYALEMPAGWFTTHRVGRGARLRGAPFGTPLQR</sequence>
<name>A0A1J5PPS1_9ZZZZ</name>
<dbReference type="EMBL" id="MLJW01002850">
    <property type="protein sequence ID" value="OIQ73489.1"/>
    <property type="molecule type" value="Genomic_DNA"/>
</dbReference>
<accession>A0A1J5PPS1</accession>
<dbReference type="Pfam" id="PF02643">
    <property type="entry name" value="DUF192"/>
    <property type="match status" value="1"/>
</dbReference>
<organism evidence="1">
    <name type="scientific">mine drainage metagenome</name>
    <dbReference type="NCBI Taxonomy" id="410659"/>
    <lineage>
        <taxon>unclassified sequences</taxon>
        <taxon>metagenomes</taxon>
        <taxon>ecological metagenomes</taxon>
    </lineage>
</organism>
<dbReference type="AlphaFoldDB" id="A0A1J5PPS1"/>
<dbReference type="Gene3D" id="2.60.120.1140">
    <property type="entry name" value="Protein of unknown function DUF192"/>
    <property type="match status" value="1"/>
</dbReference>
<dbReference type="InterPro" id="IPR003795">
    <property type="entry name" value="DUF192"/>
</dbReference>
<dbReference type="InterPro" id="IPR038695">
    <property type="entry name" value="Saro_0823-like_sf"/>
</dbReference>
<evidence type="ECO:0000313" key="1">
    <source>
        <dbReference type="EMBL" id="OIQ73489.1"/>
    </source>
</evidence>